<dbReference type="GO" id="GO:0006508">
    <property type="term" value="P:proteolysis"/>
    <property type="evidence" value="ECO:0007669"/>
    <property type="project" value="UniProtKB-KW"/>
</dbReference>
<feature type="compositionally biased region" description="Low complexity" evidence="8">
    <location>
        <begin position="445"/>
        <end position="462"/>
    </location>
</feature>
<dbReference type="InterPro" id="IPR024079">
    <property type="entry name" value="MetalloPept_cat_dom_sf"/>
</dbReference>
<keyword evidence="3" id="KW-0645">Protease</keyword>
<feature type="domain" description="Lysine-specific metallo-endopeptidase" evidence="10">
    <location>
        <begin position="110"/>
        <end position="283"/>
    </location>
</feature>
<keyword evidence="7" id="KW-0482">Metalloprotease</keyword>
<keyword evidence="9" id="KW-0732">Signal</keyword>
<feature type="region of interest" description="Disordered" evidence="8">
    <location>
        <begin position="293"/>
        <end position="478"/>
    </location>
</feature>
<feature type="compositionally biased region" description="Low complexity" evidence="8">
    <location>
        <begin position="352"/>
        <end position="362"/>
    </location>
</feature>
<keyword evidence="4" id="KW-0479">Metal-binding</keyword>
<dbReference type="Pfam" id="PF14521">
    <property type="entry name" value="Aspzincin_M35"/>
    <property type="match status" value="1"/>
</dbReference>
<dbReference type="GO" id="GO:0004222">
    <property type="term" value="F:metalloendopeptidase activity"/>
    <property type="evidence" value="ECO:0007669"/>
    <property type="project" value="InterPro"/>
</dbReference>
<dbReference type="PANTHER" id="PTHR37016:SF3">
    <property type="entry name" value="NEUTRAL PROTEASE 2-RELATED"/>
    <property type="match status" value="1"/>
</dbReference>
<name>A0A8H4V8L6_9HYPO</name>
<feature type="compositionally biased region" description="Polar residues" evidence="8">
    <location>
        <begin position="404"/>
        <end position="415"/>
    </location>
</feature>
<keyword evidence="5" id="KW-0378">Hydrolase</keyword>
<dbReference type="Gene3D" id="3.40.390.10">
    <property type="entry name" value="Collagenase (Catalytic Domain)"/>
    <property type="match status" value="1"/>
</dbReference>
<dbReference type="Proteomes" id="UP000557566">
    <property type="component" value="Unassembled WGS sequence"/>
</dbReference>
<feature type="chain" id="PRO_5033986197" description="Lysine-specific metallo-endopeptidase domain-containing protein" evidence="9">
    <location>
        <begin position="17"/>
        <end position="478"/>
    </location>
</feature>
<protein>
    <recommendedName>
        <fullName evidence="10">Lysine-specific metallo-endopeptidase domain-containing protein</fullName>
    </recommendedName>
</protein>
<evidence type="ECO:0000256" key="2">
    <source>
        <dbReference type="ARBA" id="ARBA00010279"/>
    </source>
</evidence>
<reference evidence="11 12" key="1">
    <citation type="journal article" date="2020" name="Genome Biol. Evol.">
        <title>A new high-quality draft genome assembly of the Chinese cordyceps Ophiocordyceps sinensis.</title>
        <authorList>
            <person name="Shu R."/>
            <person name="Zhang J."/>
            <person name="Meng Q."/>
            <person name="Zhang H."/>
            <person name="Zhou G."/>
            <person name="Li M."/>
            <person name="Wu P."/>
            <person name="Zhao Y."/>
            <person name="Chen C."/>
            <person name="Qin Q."/>
        </authorList>
    </citation>
    <scope>NUCLEOTIDE SEQUENCE [LARGE SCALE GENOMIC DNA]</scope>
    <source>
        <strain evidence="11 12">IOZ07</strain>
    </source>
</reference>
<proteinExistence type="inferred from homology"/>
<sequence length="478" mass="49636">MKYLATVTALAWTAAAAPSLRGRSPALGDSMKPGITVFSDASAHAKRAPAPRLGESLDAGLTVVSHGAAPAAVKERKRATVESDCSSSGKQHLVDQSLADCVSRARAGAKAAQDTNSHLIMTFFKNDSPDIRANIAADFDKMASECQGRFDSSNTTVTCAQDQNQCQPGTSAVTTSYGRPDDQVASNLPKPEIRLCDQFFGLNPDSAGNAKAKSAVFGRQSGSQPACGSLDSPGVMLHEMSHAVIGTTDMIKANGEGSYGLADVASLSPEQNLNHADTYALFAHAAALGCSQDDLRSGRTPRAGVPTSLYGNDGTSSDTQSDPTTPQQGTGGSDGRGPRRNTTTPPPKTRTRGPTMGTRGPGPRIPQEQPPQNASPEETQPPSQDTQDPAQETQVLAEGKAVSQPDSQDPAQETQVLAEGNAVSQPDIQDPTQETQVLAEGNAVSQPEAASAPAPSAEQSEPLDPYSSSALEQGGQDF</sequence>
<dbReference type="SUPFAM" id="SSF55486">
    <property type="entry name" value="Metalloproteases ('zincins'), catalytic domain"/>
    <property type="match status" value="1"/>
</dbReference>
<evidence type="ECO:0000256" key="6">
    <source>
        <dbReference type="ARBA" id="ARBA00022833"/>
    </source>
</evidence>
<comment type="similarity">
    <text evidence="2">Belongs to the peptidase M35 family.</text>
</comment>
<comment type="caution">
    <text evidence="11">The sequence shown here is derived from an EMBL/GenBank/DDBJ whole genome shotgun (WGS) entry which is preliminary data.</text>
</comment>
<dbReference type="GO" id="GO:0046872">
    <property type="term" value="F:metal ion binding"/>
    <property type="evidence" value="ECO:0007669"/>
    <property type="project" value="UniProtKB-KW"/>
</dbReference>
<dbReference type="PANTHER" id="PTHR37016">
    <property type="match status" value="1"/>
</dbReference>
<dbReference type="CDD" id="cd11008">
    <property type="entry name" value="M35_deuterolysin_like"/>
    <property type="match status" value="1"/>
</dbReference>
<evidence type="ECO:0000313" key="11">
    <source>
        <dbReference type="EMBL" id="KAF4511968.1"/>
    </source>
</evidence>
<dbReference type="InterPro" id="IPR029463">
    <property type="entry name" value="Lys_MEP"/>
</dbReference>
<gene>
    <name evidence="11" type="ORF">G6O67_001162</name>
</gene>
<organism evidence="11 12">
    <name type="scientific">Ophiocordyceps sinensis</name>
    <dbReference type="NCBI Taxonomy" id="72228"/>
    <lineage>
        <taxon>Eukaryota</taxon>
        <taxon>Fungi</taxon>
        <taxon>Dikarya</taxon>
        <taxon>Ascomycota</taxon>
        <taxon>Pezizomycotina</taxon>
        <taxon>Sordariomycetes</taxon>
        <taxon>Hypocreomycetidae</taxon>
        <taxon>Hypocreales</taxon>
        <taxon>Ophiocordycipitaceae</taxon>
        <taxon>Ophiocordyceps</taxon>
    </lineage>
</organism>
<keyword evidence="12" id="KW-1185">Reference proteome</keyword>
<evidence type="ECO:0000256" key="4">
    <source>
        <dbReference type="ARBA" id="ARBA00022723"/>
    </source>
</evidence>
<evidence type="ECO:0000256" key="9">
    <source>
        <dbReference type="SAM" id="SignalP"/>
    </source>
</evidence>
<evidence type="ECO:0000256" key="7">
    <source>
        <dbReference type="ARBA" id="ARBA00023049"/>
    </source>
</evidence>
<comment type="cofactor">
    <cofactor evidence="1">
        <name>Zn(2+)</name>
        <dbReference type="ChEBI" id="CHEBI:29105"/>
    </cofactor>
</comment>
<evidence type="ECO:0000256" key="1">
    <source>
        <dbReference type="ARBA" id="ARBA00001947"/>
    </source>
</evidence>
<dbReference type="InterPro" id="IPR050414">
    <property type="entry name" value="Fungal_M35_metalloproteases"/>
</dbReference>
<evidence type="ECO:0000256" key="3">
    <source>
        <dbReference type="ARBA" id="ARBA00022670"/>
    </source>
</evidence>
<feature type="compositionally biased region" description="Polar residues" evidence="8">
    <location>
        <begin position="370"/>
        <end position="394"/>
    </location>
</feature>
<feature type="compositionally biased region" description="Low complexity" evidence="8">
    <location>
        <begin position="313"/>
        <end position="328"/>
    </location>
</feature>
<keyword evidence="6" id="KW-0862">Zinc</keyword>
<evidence type="ECO:0000259" key="10">
    <source>
        <dbReference type="Pfam" id="PF14521"/>
    </source>
</evidence>
<evidence type="ECO:0000256" key="5">
    <source>
        <dbReference type="ARBA" id="ARBA00022801"/>
    </source>
</evidence>
<dbReference type="OrthoDB" id="412874at2759"/>
<accession>A0A8H4V8L6</accession>
<feature type="signal peptide" evidence="9">
    <location>
        <begin position="1"/>
        <end position="16"/>
    </location>
</feature>
<dbReference type="EMBL" id="JAAVMX010000002">
    <property type="protein sequence ID" value="KAF4511968.1"/>
    <property type="molecule type" value="Genomic_DNA"/>
</dbReference>
<evidence type="ECO:0000313" key="12">
    <source>
        <dbReference type="Proteomes" id="UP000557566"/>
    </source>
</evidence>
<evidence type="ECO:0000256" key="8">
    <source>
        <dbReference type="SAM" id="MobiDB-lite"/>
    </source>
</evidence>
<dbReference type="AlphaFoldDB" id="A0A8H4V8L6"/>
<feature type="compositionally biased region" description="Polar residues" evidence="8">
    <location>
        <begin position="422"/>
        <end position="436"/>
    </location>
</feature>